<keyword evidence="6" id="KW-1185">Reference proteome</keyword>
<feature type="domain" description="HTH lacI-type" evidence="4">
    <location>
        <begin position="4"/>
        <end position="58"/>
    </location>
</feature>
<keyword evidence="1" id="KW-0805">Transcription regulation</keyword>
<evidence type="ECO:0000259" key="4">
    <source>
        <dbReference type="PROSITE" id="PS50932"/>
    </source>
</evidence>
<dbReference type="SMART" id="SM00354">
    <property type="entry name" value="HTH_LACI"/>
    <property type="match status" value="1"/>
</dbReference>
<dbReference type="InterPro" id="IPR000843">
    <property type="entry name" value="HTH_LacI"/>
</dbReference>
<dbReference type="PANTHER" id="PTHR30146">
    <property type="entry name" value="LACI-RELATED TRANSCRIPTIONAL REPRESSOR"/>
    <property type="match status" value="1"/>
</dbReference>
<reference evidence="5 6" key="1">
    <citation type="submission" date="2016-10" db="EMBL/GenBank/DDBJ databases">
        <authorList>
            <person name="Varghese N."/>
            <person name="Submissions S."/>
        </authorList>
    </citation>
    <scope>NUCLEOTIDE SEQUENCE [LARGE SCALE GENOMIC DNA]</scope>
    <source>
        <strain evidence="5 6">DSM 16392</strain>
    </source>
</reference>
<dbReference type="Gene3D" id="3.40.50.2300">
    <property type="match status" value="2"/>
</dbReference>
<dbReference type="SUPFAM" id="SSF53822">
    <property type="entry name" value="Periplasmic binding protein-like I"/>
    <property type="match status" value="1"/>
</dbReference>
<proteinExistence type="predicted"/>
<dbReference type="CDD" id="cd01575">
    <property type="entry name" value="PBP1_GntR"/>
    <property type="match status" value="1"/>
</dbReference>
<comment type="caution">
    <text evidence="5">The sequence shown here is derived from an EMBL/GenBank/DDBJ whole genome shotgun (WGS) entry which is preliminary data.</text>
</comment>
<accession>A0A1I4DPI9</accession>
<dbReference type="Proteomes" id="UP000199598">
    <property type="component" value="Unassembled WGS sequence"/>
</dbReference>
<evidence type="ECO:0000313" key="6">
    <source>
        <dbReference type="Proteomes" id="UP000199598"/>
    </source>
</evidence>
<dbReference type="Pfam" id="PF13377">
    <property type="entry name" value="Peripla_BP_3"/>
    <property type="match status" value="1"/>
</dbReference>
<dbReference type="PROSITE" id="PS50932">
    <property type="entry name" value="HTH_LACI_2"/>
    <property type="match status" value="1"/>
</dbReference>
<dbReference type="InterPro" id="IPR046335">
    <property type="entry name" value="LacI/GalR-like_sensor"/>
</dbReference>
<gene>
    <name evidence="5" type="ORF">SAMN04488518_112118</name>
</gene>
<dbReference type="CDD" id="cd01392">
    <property type="entry name" value="HTH_LacI"/>
    <property type="match status" value="1"/>
</dbReference>
<evidence type="ECO:0000313" key="5">
    <source>
        <dbReference type="EMBL" id="SFK95532.1"/>
    </source>
</evidence>
<dbReference type="PANTHER" id="PTHR30146:SF2">
    <property type="entry name" value="HTH-TYPE TRANSCRIPTIONAL REGULATOR GNTR"/>
    <property type="match status" value="1"/>
</dbReference>
<dbReference type="Pfam" id="PF00356">
    <property type="entry name" value="LacI"/>
    <property type="match status" value="1"/>
</dbReference>
<keyword evidence="3" id="KW-0804">Transcription</keyword>
<dbReference type="SUPFAM" id="SSF47413">
    <property type="entry name" value="lambda repressor-like DNA-binding domains"/>
    <property type="match status" value="1"/>
</dbReference>
<sequence>MPKPTLVDVGREAGVSAITVSRALRSPEKVSEALRAKVEIAVKKLGYVPNQSASTLASNKSSSIVVMVPSISNNVFTDVLGGISDALHGSRFNMQIGYTNYDSQEEERILRSFLNPTPSGVIISGLEQTDETRQMLENAGVPVVQIMDISPKPIDMIVGFSHDQAAETATQHLIDSGYKNIGFIGAQMDPRSLKRLAGFKKAISDNGELREQCIAVTNKPSNVRLGATLLDKLTSQFPECDAVFCNNDDLSVGVLFECQRRGIKVPDELGICGFNDLGISSETVPSITSVTTPLREIGRLAAAMVIGEEGAPSTPIVDLSYTISARESTKRV</sequence>
<dbReference type="EMBL" id="FOSK01000012">
    <property type="protein sequence ID" value="SFK95532.1"/>
    <property type="molecule type" value="Genomic_DNA"/>
</dbReference>
<dbReference type="Gene3D" id="1.10.260.40">
    <property type="entry name" value="lambda repressor-like DNA-binding domains"/>
    <property type="match status" value="1"/>
</dbReference>
<dbReference type="RefSeq" id="WP_093522398.1">
    <property type="nucleotide sequence ID" value="NZ_FOSK01000012.1"/>
</dbReference>
<evidence type="ECO:0000256" key="1">
    <source>
        <dbReference type="ARBA" id="ARBA00023015"/>
    </source>
</evidence>
<protein>
    <submittedName>
        <fullName evidence="5">Transcriptional regulator, LacI family</fullName>
    </submittedName>
</protein>
<evidence type="ECO:0000256" key="2">
    <source>
        <dbReference type="ARBA" id="ARBA00023125"/>
    </source>
</evidence>
<dbReference type="InterPro" id="IPR028082">
    <property type="entry name" value="Peripla_BP_I"/>
</dbReference>
<organism evidence="5 6">
    <name type="scientific">Pseudovibrio ascidiaceicola</name>
    <dbReference type="NCBI Taxonomy" id="285279"/>
    <lineage>
        <taxon>Bacteria</taxon>
        <taxon>Pseudomonadati</taxon>
        <taxon>Pseudomonadota</taxon>
        <taxon>Alphaproteobacteria</taxon>
        <taxon>Hyphomicrobiales</taxon>
        <taxon>Stappiaceae</taxon>
        <taxon>Pseudovibrio</taxon>
    </lineage>
</organism>
<name>A0A1I4DPI9_9HYPH</name>
<dbReference type="InterPro" id="IPR010982">
    <property type="entry name" value="Lambda_DNA-bd_dom_sf"/>
</dbReference>
<evidence type="ECO:0000256" key="3">
    <source>
        <dbReference type="ARBA" id="ARBA00023163"/>
    </source>
</evidence>
<keyword evidence="2" id="KW-0238">DNA-binding</keyword>